<name>A0A1C6Z3M4_HAFAL</name>
<proteinExistence type="predicted"/>
<reference evidence="1 2" key="1">
    <citation type="submission" date="2016-09" db="EMBL/GenBank/DDBJ databases">
        <authorList>
            <person name="Capua I."/>
            <person name="De Benedictis P."/>
            <person name="Joannis T."/>
            <person name="Lombin L.H."/>
            <person name="Cattoli G."/>
        </authorList>
    </citation>
    <scope>NUCLEOTIDE SEQUENCE [LARGE SCALE GENOMIC DNA]</scope>
    <source>
        <strain evidence="1 2">GB001</strain>
    </source>
</reference>
<dbReference type="RefSeq" id="WP_080949461.1">
    <property type="nucleotide sequence ID" value="NZ_CALJTU010000122.1"/>
</dbReference>
<dbReference type="Proteomes" id="UP000094844">
    <property type="component" value="Unassembled WGS sequence"/>
</dbReference>
<gene>
    <name evidence="1" type="ORF">BN1044_03241</name>
</gene>
<organism evidence="1 2">
    <name type="scientific">Hafnia alvei</name>
    <dbReference type="NCBI Taxonomy" id="569"/>
    <lineage>
        <taxon>Bacteria</taxon>
        <taxon>Pseudomonadati</taxon>
        <taxon>Pseudomonadota</taxon>
        <taxon>Gammaproteobacteria</taxon>
        <taxon>Enterobacterales</taxon>
        <taxon>Hafniaceae</taxon>
        <taxon>Hafnia</taxon>
    </lineage>
</organism>
<dbReference type="AlphaFoldDB" id="A0A1C6Z3M4"/>
<dbReference type="EMBL" id="FMIQ01000059">
    <property type="protein sequence ID" value="SCM53746.1"/>
    <property type="molecule type" value="Genomic_DNA"/>
</dbReference>
<accession>A0A1C6Z3M4</accession>
<evidence type="ECO:0000313" key="2">
    <source>
        <dbReference type="Proteomes" id="UP000094844"/>
    </source>
</evidence>
<sequence>MKQPISIAPLLWNHQTARSLDTHITHGKGRKGIIIRGRSLGKTKSINRFIPWGHHDRCNS</sequence>
<evidence type="ECO:0000313" key="1">
    <source>
        <dbReference type="EMBL" id="SCM53746.1"/>
    </source>
</evidence>
<protein>
    <submittedName>
        <fullName evidence="1">Uncharacterized protein</fullName>
    </submittedName>
</protein>